<keyword evidence="11" id="KW-1185">Reference proteome</keyword>
<evidence type="ECO:0000313" key="11">
    <source>
        <dbReference type="Proteomes" id="UP000000437"/>
    </source>
</evidence>
<comment type="function">
    <text evidence="7">Functions in exocytosis in pancreatic acinar cells regulating the fusion of zymogen granules with each other. May have a pore-forming activity on membranes and regulate exocytosis in other exocrine tissues.</text>
</comment>
<protein>
    <recommendedName>
        <fullName evidence="9">Syncollin</fullName>
    </recommendedName>
</protein>
<evidence type="ECO:0000256" key="7">
    <source>
        <dbReference type="ARBA" id="ARBA00057037"/>
    </source>
</evidence>
<dbReference type="AlphaFoldDB" id="A0AB40E4B6"/>
<feature type="chain" id="PRO_5044332908" description="Syncollin" evidence="10">
    <location>
        <begin position="26"/>
        <end position="137"/>
    </location>
</feature>
<dbReference type="PANTHER" id="PTHR17503:SF0">
    <property type="entry name" value="SYNCOLLIN"/>
    <property type="match status" value="1"/>
</dbReference>
<evidence type="ECO:0000256" key="8">
    <source>
        <dbReference type="ARBA" id="ARBA00060468"/>
    </source>
</evidence>
<dbReference type="RefSeq" id="XP_017208341.2">
    <property type="nucleotide sequence ID" value="XM_017352852.3"/>
</dbReference>
<dbReference type="FunFam" id="2.60.20.10:FF:000014">
    <property type="entry name" value="Syncollin"/>
    <property type="match status" value="1"/>
</dbReference>
<evidence type="ECO:0000256" key="2">
    <source>
        <dbReference type="ARBA" id="ARBA00022729"/>
    </source>
</evidence>
<organism evidence="11 12">
    <name type="scientific">Danio rerio</name>
    <name type="common">Zebrafish</name>
    <name type="synonym">Brachydanio rerio</name>
    <dbReference type="NCBI Taxonomy" id="7955"/>
    <lineage>
        <taxon>Eukaryota</taxon>
        <taxon>Metazoa</taxon>
        <taxon>Chordata</taxon>
        <taxon>Craniata</taxon>
        <taxon>Vertebrata</taxon>
        <taxon>Euteleostomi</taxon>
        <taxon>Actinopterygii</taxon>
        <taxon>Neopterygii</taxon>
        <taxon>Teleostei</taxon>
        <taxon>Ostariophysi</taxon>
        <taxon>Cypriniformes</taxon>
        <taxon>Danionidae</taxon>
        <taxon>Danioninae</taxon>
        <taxon>Danio</taxon>
    </lineage>
</organism>
<proteinExistence type="predicted"/>
<dbReference type="GeneID" id="108180718"/>
<dbReference type="OMA" id="ALYCRCS"/>
<evidence type="ECO:0000256" key="4">
    <source>
        <dbReference type="ARBA" id="ARBA00023157"/>
    </source>
</evidence>
<accession>A0AB40E4B6</accession>
<feature type="signal peptide" evidence="10">
    <location>
        <begin position="1"/>
        <end position="25"/>
    </location>
</feature>
<reference evidence="12" key="1">
    <citation type="submission" date="2025-08" db="UniProtKB">
        <authorList>
            <consortium name="RefSeq"/>
        </authorList>
    </citation>
    <scope>IDENTIFICATION</scope>
    <source>
        <strain evidence="12">Tuebingen</strain>
        <tissue evidence="12">Fibroblasts and whole tissue</tissue>
    </source>
</reference>
<sequence>MHHTENMRGLIALLLVALCLEGLNAACPDHATLKDDHGSKLCAQMFEHSSYYYDESCTGSFLNVYPDEDTPIMPKTWENHVSSLVVRRGCSLTVWSKSKKKGNKRKFLAGVVYHLKEVKRGLFGNWNDAISGFYCTC</sequence>
<dbReference type="Proteomes" id="UP000000437">
    <property type="component" value="Chromosome 21"/>
</dbReference>
<evidence type="ECO:0000256" key="6">
    <source>
        <dbReference type="ARBA" id="ARBA00037795"/>
    </source>
</evidence>
<evidence type="ECO:0000313" key="12">
    <source>
        <dbReference type="RefSeq" id="XP_017208341.2"/>
    </source>
</evidence>
<evidence type="ECO:0000256" key="3">
    <source>
        <dbReference type="ARBA" id="ARBA00023136"/>
    </source>
</evidence>
<dbReference type="Gene3D" id="2.60.20.10">
    <property type="entry name" value="Crystallins"/>
    <property type="match status" value="1"/>
</dbReference>
<keyword evidence="5" id="KW-0968">Cytoplasmic vesicle</keyword>
<name>A0AB40E4B6_DANRE</name>
<keyword evidence="1" id="KW-0268">Exocytosis</keyword>
<dbReference type="Bgee" id="ENSDARG00000090899">
    <property type="expression patterns" value="Expressed in spleen and 4 other cell types or tissues"/>
</dbReference>
<evidence type="ECO:0000256" key="5">
    <source>
        <dbReference type="ARBA" id="ARBA00023329"/>
    </source>
</evidence>
<dbReference type="PaxDb" id="7955-ENSDARP00000107370"/>
<keyword evidence="3" id="KW-0472">Membrane</keyword>
<dbReference type="PANTHER" id="PTHR17503">
    <property type="entry name" value="SYNCOLLIN"/>
    <property type="match status" value="1"/>
</dbReference>
<dbReference type="InterPro" id="IPR028137">
    <property type="entry name" value="Syncollin"/>
</dbReference>
<dbReference type="Pfam" id="PF15138">
    <property type="entry name" value="Syncollin"/>
    <property type="match status" value="1"/>
</dbReference>
<evidence type="ECO:0000256" key="1">
    <source>
        <dbReference type="ARBA" id="ARBA00022483"/>
    </source>
</evidence>
<evidence type="ECO:0000256" key="10">
    <source>
        <dbReference type="SAM" id="SignalP"/>
    </source>
</evidence>
<dbReference type="GO" id="GO:0042589">
    <property type="term" value="C:zymogen granule membrane"/>
    <property type="evidence" value="ECO:0007669"/>
    <property type="project" value="UniProtKB-SubCell"/>
</dbReference>
<dbReference type="eggNOG" id="ENOG502S3UP">
    <property type="taxonomic scope" value="Eukaryota"/>
</dbReference>
<keyword evidence="2 10" id="KW-0732">Signal</keyword>
<evidence type="ECO:0000256" key="9">
    <source>
        <dbReference type="ARBA" id="ARBA00074712"/>
    </source>
</evidence>
<keyword evidence="4" id="KW-1015">Disulfide bond</keyword>
<gene>
    <name evidence="12" type="primary">LOC108180718</name>
</gene>
<dbReference type="STRING" id="7955.ENSDARP00000107370"/>
<dbReference type="GO" id="GO:0006887">
    <property type="term" value="P:exocytosis"/>
    <property type="evidence" value="ECO:0007669"/>
    <property type="project" value="UniProtKB-KW"/>
</dbReference>
<dbReference type="KEGG" id="dre:108180718"/>
<comment type="subcellular location">
    <subcellularLocation>
        <location evidence="6">Zymogen granule lumen</location>
    </subcellularLocation>
    <subcellularLocation>
        <location evidence="8">Zymogen granule membrane</location>
        <topology evidence="8">Peripheral membrane protein</topology>
        <orientation evidence="8">Lumenal side</orientation>
    </subcellularLocation>
</comment>